<dbReference type="InterPro" id="IPR006793">
    <property type="entry name" value="FaeA"/>
</dbReference>
<feature type="compositionally biased region" description="Basic and acidic residues" evidence="3">
    <location>
        <begin position="1"/>
        <end position="19"/>
    </location>
</feature>
<keyword evidence="1" id="KW-0805">Transcription regulation</keyword>
<evidence type="ECO:0000256" key="2">
    <source>
        <dbReference type="ARBA" id="ARBA00023163"/>
    </source>
</evidence>
<sequence>MQTLERPDPRALARRDDPVTSKAAAQAAVPMVMDHQLRVLMAMRAMGKPVGAEEIAERAGLEAYQVRKRLPELARQGMVLATDALRRTSSGRQERLHALTAAAVE</sequence>
<protein>
    <submittedName>
        <fullName evidence="4">FaeA-like protein</fullName>
    </submittedName>
</protein>
<reference evidence="4" key="1">
    <citation type="submission" date="2020-04" db="EMBL/GenBank/DDBJ databases">
        <authorList>
            <person name="Chiriac C."/>
            <person name="Salcher M."/>
            <person name="Ghai R."/>
            <person name="Kavagutti S V."/>
        </authorList>
    </citation>
    <scope>NUCLEOTIDE SEQUENCE</scope>
</reference>
<gene>
    <name evidence="4" type="ORF">UFOVP707_26</name>
</gene>
<evidence type="ECO:0000313" key="4">
    <source>
        <dbReference type="EMBL" id="CAB4158793.1"/>
    </source>
</evidence>
<keyword evidence="2" id="KW-0804">Transcription</keyword>
<accession>A0A6J5NII7</accession>
<organism evidence="4">
    <name type="scientific">uncultured Caudovirales phage</name>
    <dbReference type="NCBI Taxonomy" id="2100421"/>
    <lineage>
        <taxon>Viruses</taxon>
        <taxon>Duplodnaviria</taxon>
        <taxon>Heunggongvirae</taxon>
        <taxon>Uroviricota</taxon>
        <taxon>Caudoviricetes</taxon>
        <taxon>Peduoviridae</taxon>
        <taxon>Maltschvirus</taxon>
        <taxon>Maltschvirus maltsch</taxon>
    </lineage>
</organism>
<dbReference type="InterPro" id="IPR036390">
    <property type="entry name" value="WH_DNA-bd_sf"/>
</dbReference>
<dbReference type="GO" id="GO:0006355">
    <property type="term" value="P:regulation of DNA-templated transcription"/>
    <property type="evidence" value="ECO:0007669"/>
    <property type="project" value="InterPro"/>
</dbReference>
<dbReference type="SUPFAM" id="SSF46785">
    <property type="entry name" value="Winged helix' DNA-binding domain"/>
    <property type="match status" value="1"/>
</dbReference>
<evidence type="ECO:0000256" key="1">
    <source>
        <dbReference type="ARBA" id="ARBA00023015"/>
    </source>
</evidence>
<evidence type="ECO:0000256" key="3">
    <source>
        <dbReference type="SAM" id="MobiDB-lite"/>
    </source>
</evidence>
<dbReference type="EMBL" id="LR796684">
    <property type="protein sequence ID" value="CAB4158793.1"/>
    <property type="molecule type" value="Genomic_DNA"/>
</dbReference>
<dbReference type="Pfam" id="PF04703">
    <property type="entry name" value="FaeA"/>
    <property type="match status" value="1"/>
</dbReference>
<feature type="region of interest" description="Disordered" evidence="3">
    <location>
        <begin position="1"/>
        <end position="25"/>
    </location>
</feature>
<name>A0A6J5NII7_9CAUD</name>
<proteinExistence type="predicted"/>